<accession>A0A9J6GJP0</accession>
<evidence type="ECO:0000256" key="1">
    <source>
        <dbReference type="SAM" id="Coils"/>
    </source>
</evidence>
<dbReference type="OrthoDB" id="6515636at2759"/>
<dbReference type="PANTHER" id="PTHR46888:SF1">
    <property type="entry name" value="RIBONUCLEASE H"/>
    <property type="match status" value="1"/>
</dbReference>
<organism evidence="4 5">
    <name type="scientific">Haemaphysalis longicornis</name>
    <name type="common">Bush tick</name>
    <dbReference type="NCBI Taxonomy" id="44386"/>
    <lineage>
        <taxon>Eukaryota</taxon>
        <taxon>Metazoa</taxon>
        <taxon>Ecdysozoa</taxon>
        <taxon>Arthropoda</taxon>
        <taxon>Chelicerata</taxon>
        <taxon>Arachnida</taxon>
        <taxon>Acari</taxon>
        <taxon>Parasitiformes</taxon>
        <taxon>Ixodida</taxon>
        <taxon>Ixodoidea</taxon>
        <taxon>Ixodidae</taxon>
        <taxon>Haemaphysalinae</taxon>
        <taxon>Haemaphysalis</taxon>
    </lineage>
</organism>
<dbReference type="VEuPathDB" id="VectorBase:HLOH_046638"/>
<dbReference type="InterPro" id="IPR003309">
    <property type="entry name" value="SCAN_dom"/>
</dbReference>
<comment type="caution">
    <text evidence="4">The sequence shown here is derived from an EMBL/GenBank/DDBJ whole genome shotgun (WGS) entry which is preliminary data.</text>
</comment>
<protein>
    <recommendedName>
        <fullName evidence="3">SCAN box domain-containing protein</fullName>
    </recommendedName>
</protein>
<dbReference type="EMBL" id="JABSTR010000007">
    <property type="protein sequence ID" value="KAH9374620.1"/>
    <property type="molecule type" value="Genomic_DNA"/>
</dbReference>
<proteinExistence type="predicted"/>
<dbReference type="PANTHER" id="PTHR46888">
    <property type="entry name" value="ZINC KNUCKLE DOMAINCONTAINING PROTEIN-RELATED"/>
    <property type="match status" value="1"/>
</dbReference>
<name>A0A9J6GJP0_HAELO</name>
<gene>
    <name evidence="4" type="ORF">HPB48_014668</name>
</gene>
<dbReference type="OMA" id="CETANNF"/>
<feature type="coiled-coil region" evidence="1">
    <location>
        <begin position="34"/>
        <end position="70"/>
    </location>
</feature>
<feature type="compositionally biased region" description="Polar residues" evidence="2">
    <location>
        <begin position="273"/>
        <end position="284"/>
    </location>
</feature>
<dbReference type="AlphaFoldDB" id="A0A9J6GJP0"/>
<sequence length="484" mass="54455">MDTRELIAMGERLGLSGEELRKWVQAEQKHLRDERALEREHERVKVEQERARAEVEERNLQLRIRLAELNPARGEGAQIDGEGETTGQAQAATPQSFSARKFLPPFEDARDDLDAYLKRFECVAQSQSWPKPKWAIAISTCLTGEALKVYGRLSPEESLDYDQVKLALLQRFRFTAEGYRERFRHSKPEKDETAKQYAARLKGYFERWVELSSIDKTFDKLADLVITEQLLSNCHRKLAMFVRERECKTLSETATAADRFMDAQKQNHLLIFDNNNGEQRGNPETSERNVEQQDSPGPGGVRKGKWRVANAVLDVRAGMDNMPVSKGRVEDKPAIILRDTGTNTVIVRESLVPRAALTGTSCMLQLANGTCVTAPEAKVFIESPFFTGIALVSCLKSPLYDVVIGNVRGAQDFEDLARSSNPLSPETGSPGNCTTSRLRRIDVAREQVNTGYDDDPGGCQSSQLFPVYPSRVFYSKRRKPPSPL</sequence>
<reference evidence="4 5" key="1">
    <citation type="journal article" date="2020" name="Cell">
        <title>Large-Scale Comparative Analyses of Tick Genomes Elucidate Their Genetic Diversity and Vector Capacities.</title>
        <authorList>
            <consortium name="Tick Genome and Microbiome Consortium (TIGMIC)"/>
            <person name="Jia N."/>
            <person name="Wang J."/>
            <person name="Shi W."/>
            <person name="Du L."/>
            <person name="Sun Y."/>
            <person name="Zhan W."/>
            <person name="Jiang J.F."/>
            <person name="Wang Q."/>
            <person name="Zhang B."/>
            <person name="Ji P."/>
            <person name="Bell-Sakyi L."/>
            <person name="Cui X.M."/>
            <person name="Yuan T.T."/>
            <person name="Jiang B.G."/>
            <person name="Yang W.F."/>
            <person name="Lam T.T."/>
            <person name="Chang Q.C."/>
            <person name="Ding S.J."/>
            <person name="Wang X.J."/>
            <person name="Zhu J.G."/>
            <person name="Ruan X.D."/>
            <person name="Zhao L."/>
            <person name="Wei J.T."/>
            <person name="Ye R.Z."/>
            <person name="Que T.C."/>
            <person name="Du C.H."/>
            <person name="Zhou Y.H."/>
            <person name="Cheng J.X."/>
            <person name="Dai P.F."/>
            <person name="Guo W.B."/>
            <person name="Han X.H."/>
            <person name="Huang E.J."/>
            <person name="Li L.F."/>
            <person name="Wei W."/>
            <person name="Gao Y.C."/>
            <person name="Liu J.Z."/>
            <person name="Shao H.Z."/>
            <person name="Wang X."/>
            <person name="Wang C.C."/>
            <person name="Yang T.C."/>
            <person name="Huo Q.B."/>
            <person name="Li W."/>
            <person name="Chen H.Y."/>
            <person name="Chen S.E."/>
            <person name="Zhou L.G."/>
            <person name="Ni X.B."/>
            <person name="Tian J.H."/>
            <person name="Sheng Y."/>
            <person name="Liu T."/>
            <person name="Pan Y.S."/>
            <person name="Xia L.Y."/>
            <person name="Li J."/>
            <person name="Zhao F."/>
            <person name="Cao W.C."/>
        </authorList>
    </citation>
    <scope>NUCLEOTIDE SEQUENCE [LARGE SCALE GENOMIC DNA]</scope>
    <source>
        <strain evidence="4">HaeL-2018</strain>
    </source>
</reference>
<evidence type="ECO:0000313" key="4">
    <source>
        <dbReference type="EMBL" id="KAH9374620.1"/>
    </source>
</evidence>
<dbReference type="Gene3D" id="1.10.4020.10">
    <property type="entry name" value="DNA breaking-rejoining enzymes"/>
    <property type="match status" value="1"/>
</dbReference>
<feature type="domain" description="SCAN box" evidence="3">
    <location>
        <begin position="177"/>
        <end position="266"/>
    </location>
</feature>
<dbReference type="Proteomes" id="UP000821853">
    <property type="component" value="Chromosome 5"/>
</dbReference>
<evidence type="ECO:0000256" key="2">
    <source>
        <dbReference type="SAM" id="MobiDB-lite"/>
    </source>
</evidence>
<evidence type="ECO:0000259" key="3">
    <source>
        <dbReference type="Pfam" id="PF02023"/>
    </source>
</evidence>
<dbReference type="Pfam" id="PF02023">
    <property type="entry name" value="SCAN"/>
    <property type="match status" value="1"/>
</dbReference>
<evidence type="ECO:0000313" key="5">
    <source>
        <dbReference type="Proteomes" id="UP000821853"/>
    </source>
</evidence>
<dbReference type="SUPFAM" id="SSF47353">
    <property type="entry name" value="Retrovirus capsid dimerization domain-like"/>
    <property type="match status" value="1"/>
</dbReference>
<keyword evidence="5" id="KW-1185">Reference proteome</keyword>
<keyword evidence="1" id="KW-0175">Coiled coil</keyword>
<dbReference type="InterPro" id="IPR038269">
    <property type="entry name" value="SCAN_sf"/>
</dbReference>
<feature type="region of interest" description="Disordered" evidence="2">
    <location>
        <begin position="273"/>
        <end position="303"/>
    </location>
</feature>